<dbReference type="Pfam" id="PF08734">
    <property type="entry name" value="GYD"/>
    <property type="match status" value="1"/>
</dbReference>
<dbReference type="Proteomes" id="UP000199114">
    <property type="component" value="Unassembled WGS sequence"/>
</dbReference>
<accession>A0A1H9Q6F1</accession>
<dbReference type="EMBL" id="FOFD01000006">
    <property type="protein sequence ID" value="SER56030.1"/>
    <property type="molecule type" value="Genomic_DNA"/>
</dbReference>
<dbReference type="OrthoDB" id="35699at2157"/>
<evidence type="ECO:0000313" key="2">
    <source>
        <dbReference type="Proteomes" id="UP000199114"/>
    </source>
</evidence>
<name>A0A1H9Q6F1_9EURY</name>
<organism evidence="1 2">
    <name type="scientific">Natrinema salaciae</name>
    <dbReference type="NCBI Taxonomy" id="1186196"/>
    <lineage>
        <taxon>Archaea</taxon>
        <taxon>Methanobacteriati</taxon>
        <taxon>Methanobacteriota</taxon>
        <taxon>Stenosarchaea group</taxon>
        <taxon>Halobacteria</taxon>
        <taxon>Halobacteriales</taxon>
        <taxon>Natrialbaceae</taxon>
        <taxon>Natrinema</taxon>
    </lineage>
</organism>
<sequence length="95" mass="10629">MPTYATLVDFADQDIQNAQELASIWGDIRTEFEEHGADLHDSYAALGEHDFLVIFETADNEAAFKSALTLHRHGLEGKTMEIVDTNDFSNVVDEI</sequence>
<protein>
    <submittedName>
        <fullName evidence="1">Uncharacterized protein, contains GYD domain</fullName>
    </submittedName>
</protein>
<proteinExistence type="predicted"/>
<dbReference type="RefSeq" id="WP_090621139.1">
    <property type="nucleotide sequence ID" value="NZ_FOFD01000006.1"/>
</dbReference>
<reference evidence="2" key="1">
    <citation type="submission" date="2016-10" db="EMBL/GenBank/DDBJ databases">
        <authorList>
            <person name="Varghese N."/>
            <person name="Submissions S."/>
        </authorList>
    </citation>
    <scope>NUCLEOTIDE SEQUENCE [LARGE SCALE GENOMIC DNA]</scope>
    <source>
        <strain evidence="2">DSM 25055</strain>
    </source>
</reference>
<dbReference type="AlphaFoldDB" id="A0A1H9Q6F1"/>
<gene>
    <name evidence="1" type="ORF">SAMN04489841_4099</name>
</gene>
<dbReference type="STRING" id="1186196.SAMN04489841_4099"/>
<evidence type="ECO:0000313" key="1">
    <source>
        <dbReference type="EMBL" id="SER56030.1"/>
    </source>
</evidence>
<dbReference type="InterPro" id="IPR014845">
    <property type="entry name" value="GYD/TTHA1554"/>
</dbReference>
<keyword evidence="2" id="KW-1185">Reference proteome</keyword>